<evidence type="ECO:0000313" key="9">
    <source>
        <dbReference type="EnsemblPlants" id="OPUNC11G18720.1"/>
    </source>
</evidence>
<reference evidence="9" key="1">
    <citation type="submission" date="2015-04" db="UniProtKB">
        <authorList>
            <consortium name="EnsemblPlants"/>
        </authorList>
    </citation>
    <scope>IDENTIFICATION</scope>
</reference>
<name>A0A0E0MI00_ORYPU</name>
<feature type="transmembrane region" description="Helical" evidence="7">
    <location>
        <begin position="183"/>
        <end position="209"/>
    </location>
</feature>
<dbReference type="InterPro" id="IPR026961">
    <property type="entry name" value="PGG_dom"/>
</dbReference>
<keyword evidence="5" id="KW-0040">ANK repeat</keyword>
<keyword evidence="10" id="KW-1185">Reference proteome</keyword>
<feature type="transmembrane region" description="Helical" evidence="7">
    <location>
        <begin position="215"/>
        <end position="241"/>
    </location>
</feature>
<keyword evidence="4 7" id="KW-1133">Transmembrane helix</keyword>
<evidence type="ECO:0000256" key="3">
    <source>
        <dbReference type="ARBA" id="ARBA00022737"/>
    </source>
</evidence>
<evidence type="ECO:0000256" key="2">
    <source>
        <dbReference type="ARBA" id="ARBA00022692"/>
    </source>
</evidence>
<protein>
    <recommendedName>
        <fullName evidence="8">PGG domain-containing protein</fullName>
    </recommendedName>
</protein>
<dbReference type="OMA" id="RFAFTMV"/>
<evidence type="ECO:0000256" key="1">
    <source>
        <dbReference type="ARBA" id="ARBA00004141"/>
    </source>
</evidence>
<dbReference type="AlphaFoldDB" id="A0A0E0MI00"/>
<dbReference type="Proteomes" id="UP000026962">
    <property type="component" value="Chromosome 11"/>
</dbReference>
<comment type="subcellular location">
    <subcellularLocation>
        <location evidence="1">Membrane</location>
        <topology evidence="1">Multi-pass membrane protein</topology>
    </subcellularLocation>
</comment>
<accession>A0A0E0MI00</accession>
<feature type="transmembrane region" description="Helical" evidence="7">
    <location>
        <begin position="147"/>
        <end position="171"/>
    </location>
</feature>
<dbReference type="eggNOG" id="KOG0504">
    <property type="taxonomic scope" value="Eukaryota"/>
</dbReference>
<dbReference type="STRING" id="4537.A0A0E0MI00"/>
<dbReference type="GO" id="GO:0005886">
    <property type="term" value="C:plasma membrane"/>
    <property type="evidence" value="ECO:0007669"/>
    <property type="project" value="TreeGrafter"/>
</dbReference>
<dbReference type="HOGENOM" id="CLU_000134_36_1_1"/>
<feature type="transmembrane region" description="Helical" evidence="7">
    <location>
        <begin position="115"/>
        <end position="135"/>
    </location>
</feature>
<dbReference type="InterPro" id="IPR002110">
    <property type="entry name" value="Ankyrin_rpt"/>
</dbReference>
<feature type="domain" description="PGG" evidence="8">
    <location>
        <begin position="112"/>
        <end position="208"/>
    </location>
</feature>
<proteinExistence type="predicted"/>
<organism evidence="9">
    <name type="scientific">Oryza punctata</name>
    <name type="common">Red rice</name>
    <dbReference type="NCBI Taxonomy" id="4537"/>
    <lineage>
        <taxon>Eukaryota</taxon>
        <taxon>Viridiplantae</taxon>
        <taxon>Streptophyta</taxon>
        <taxon>Embryophyta</taxon>
        <taxon>Tracheophyta</taxon>
        <taxon>Spermatophyta</taxon>
        <taxon>Magnoliopsida</taxon>
        <taxon>Liliopsida</taxon>
        <taxon>Poales</taxon>
        <taxon>Poaceae</taxon>
        <taxon>BOP clade</taxon>
        <taxon>Oryzoideae</taxon>
        <taxon>Oryzeae</taxon>
        <taxon>Oryzinae</taxon>
        <taxon>Oryza</taxon>
    </lineage>
</organism>
<dbReference type="Gramene" id="OPUNC11G18720.1">
    <property type="protein sequence ID" value="OPUNC11G18720.1"/>
    <property type="gene ID" value="OPUNC11G18720"/>
</dbReference>
<keyword evidence="2 7" id="KW-0812">Transmembrane</keyword>
<dbReference type="EnsemblPlants" id="OPUNC11G18720.1">
    <property type="protein sequence ID" value="OPUNC11G18720.1"/>
    <property type="gene ID" value="OPUNC11G18720"/>
</dbReference>
<reference evidence="9" key="2">
    <citation type="submission" date="2018-05" db="EMBL/GenBank/DDBJ databases">
        <title>OpunRS2 (Oryza punctata Reference Sequence Version 2).</title>
        <authorList>
            <person name="Zhang J."/>
            <person name="Kudrna D."/>
            <person name="Lee S."/>
            <person name="Talag J."/>
            <person name="Welchert J."/>
            <person name="Wing R.A."/>
        </authorList>
    </citation>
    <scope>NUCLEOTIDE SEQUENCE [LARGE SCALE GENOMIC DNA]</scope>
</reference>
<evidence type="ECO:0000256" key="4">
    <source>
        <dbReference type="ARBA" id="ARBA00022989"/>
    </source>
</evidence>
<keyword evidence="6 7" id="KW-0472">Membrane</keyword>
<evidence type="ECO:0000256" key="5">
    <source>
        <dbReference type="ARBA" id="ARBA00023043"/>
    </source>
</evidence>
<evidence type="ECO:0000313" key="10">
    <source>
        <dbReference type="Proteomes" id="UP000026962"/>
    </source>
</evidence>
<evidence type="ECO:0000256" key="6">
    <source>
        <dbReference type="ARBA" id="ARBA00023136"/>
    </source>
</evidence>
<dbReference type="Pfam" id="PF13962">
    <property type="entry name" value="PGG"/>
    <property type="match status" value="1"/>
</dbReference>
<dbReference type="PANTHER" id="PTHR24186:SF50">
    <property type="entry name" value="ANKYRIN REPEAT-CONTAINING PROTEIN ITN1-LIKE ISOFORM X1"/>
    <property type="match status" value="1"/>
</dbReference>
<dbReference type="Gene3D" id="1.25.40.20">
    <property type="entry name" value="Ankyrin repeat-containing domain"/>
    <property type="match status" value="1"/>
</dbReference>
<sequence length="251" mass="27561">MTAVLNIQDNAGNTALHLAAKVCNQWSFYFLIQNPHVQLNLVNNRGQTPLDIARKHRPQGIIYGLDPRVRIHLLLKGAGAKNGSYKWDWFVDKHVRSKVDQSKLDKMIRDSTTQIIGVGSVLIVTVTMAAAITIPGGFRASQDAYKLFIVANTLALVCSGLATMNVMFAGVATVDIRTRMSNFLLSILFVYCSSKALVASFLFGLYAVLPPTAVRIAYISSAIAAPFLVLDVLWFIFAVAFGEVMLLRRLG</sequence>
<dbReference type="PANTHER" id="PTHR24186">
    <property type="entry name" value="PROTEIN PHOSPHATASE 1 REGULATORY SUBUNIT"/>
    <property type="match status" value="1"/>
</dbReference>
<keyword evidence="3" id="KW-0677">Repeat</keyword>
<dbReference type="InterPro" id="IPR036770">
    <property type="entry name" value="Ankyrin_rpt-contain_sf"/>
</dbReference>
<evidence type="ECO:0000256" key="7">
    <source>
        <dbReference type="SAM" id="Phobius"/>
    </source>
</evidence>
<dbReference type="SUPFAM" id="SSF48403">
    <property type="entry name" value="Ankyrin repeat"/>
    <property type="match status" value="1"/>
</dbReference>
<dbReference type="Pfam" id="PF13857">
    <property type="entry name" value="Ank_5"/>
    <property type="match status" value="1"/>
</dbReference>
<evidence type="ECO:0000259" key="8">
    <source>
        <dbReference type="Pfam" id="PF13962"/>
    </source>
</evidence>